<accession>A0A6A6SJB1</accession>
<proteinExistence type="predicted"/>
<feature type="region of interest" description="Disordered" evidence="1">
    <location>
        <begin position="238"/>
        <end position="271"/>
    </location>
</feature>
<name>A0A6A6SJB1_9PLEO</name>
<evidence type="ECO:0000313" key="2">
    <source>
        <dbReference type="EMBL" id="KAF2647071.1"/>
    </source>
</evidence>
<dbReference type="EMBL" id="MU004702">
    <property type="protein sequence ID" value="KAF2647071.1"/>
    <property type="molecule type" value="Genomic_DNA"/>
</dbReference>
<organism evidence="2 3">
    <name type="scientific">Lophiostoma macrostomum CBS 122681</name>
    <dbReference type="NCBI Taxonomy" id="1314788"/>
    <lineage>
        <taxon>Eukaryota</taxon>
        <taxon>Fungi</taxon>
        <taxon>Dikarya</taxon>
        <taxon>Ascomycota</taxon>
        <taxon>Pezizomycotina</taxon>
        <taxon>Dothideomycetes</taxon>
        <taxon>Pleosporomycetidae</taxon>
        <taxon>Pleosporales</taxon>
        <taxon>Lophiostomataceae</taxon>
        <taxon>Lophiostoma</taxon>
    </lineage>
</organism>
<dbReference type="AlphaFoldDB" id="A0A6A6SJB1"/>
<keyword evidence="3" id="KW-1185">Reference proteome</keyword>
<evidence type="ECO:0000313" key="3">
    <source>
        <dbReference type="Proteomes" id="UP000799324"/>
    </source>
</evidence>
<feature type="compositionally biased region" description="Low complexity" evidence="1">
    <location>
        <begin position="249"/>
        <end position="271"/>
    </location>
</feature>
<sequence length="271" mass="30112">MPLTLATTSNEPIPDYVWALPAHLEPQPALVHPWCGNCLAGYARDWNHAKGRELCSRSNPFSVCNNCDKGKKSGCIPVSFPHPCRCLTVLTKSMCQPEPQFRRAFNVLSWVIGYSERKDKEGANDEDSAKHWNVVAVYAGLLQKAITSYTSYMKREIKDSGLEAGEYTLARQRSRDHNFLRYQNGMGSVGKCLPTNVVVDVKVESGLMQDGSCKNCEKRWYYLGTDIPSDRAVMSPMANRRQPAVGRASPLSPSRGLGSNSRRSSSGMDMN</sequence>
<dbReference type="OrthoDB" id="3798450at2759"/>
<protein>
    <submittedName>
        <fullName evidence="2">Uncharacterized protein</fullName>
    </submittedName>
</protein>
<evidence type="ECO:0000256" key="1">
    <source>
        <dbReference type="SAM" id="MobiDB-lite"/>
    </source>
</evidence>
<gene>
    <name evidence="2" type="ORF">K491DRAFT_685814</name>
</gene>
<reference evidence="2" key="1">
    <citation type="journal article" date="2020" name="Stud. Mycol.">
        <title>101 Dothideomycetes genomes: a test case for predicting lifestyles and emergence of pathogens.</title>
        <authorList>
            <person name="Haridas S."/>
            <person name="Albert R."/>
            <person name="Binder M."/>
            <person name="Bloem J."/>
            <person name="Labutti K."/>
            <person name="Salamov A."/>
            <person name="Andreopoulos B."/>
            <person name="Baker S."/>
            <person name="Barry K."/>
            <person name="Bills G."/>
            <person name="Bluhm B."/>
            <person name="Cannon C."/>
            <person name="Castanera R."/>
            <person name="Culley D."/>
            <person name="Daum C."/>
            <person name="Ezra D."/>
            <person name="Gonzalez J."/>
            <person name="Henrissat B."/>
            <person name="Kuo A."/>
            <person name="Liang C."/>
            <person name="Lipzen A."/>
            <person name="Lutzoni F."/>
            <person name="Magnuson J."/>
            <person name="Mondo S."/>
            <person name="Nolan M."/>
            <person name="Ohm R."/>
            <person name="Pangilinan J."/>
            <person name="Park H.-J."/>
            <person name="Ramirez L."/>
            <person name="Alfaro M."/>
            <person name="Sun H."/>
            <person name="Tritt A."/>
            <person name="Yoshinaga Y."/>
            <person name="Zwiers L.-H."/>
            <person name="Turgeon B."/>
            <person name="Goodwin S."/>
            <person name="Spatafora J."/>
            <person name="Crous P."/>
            <person name="Grigoriev I."/>
        </authorList>
    </citation>
    <scope>NUCLEOTIDE SEQUENCE</scope>
    <source>
        <strain evidence="2">CBS 122681</strain>
    </source>
</reference>
<dbReference type="Proteomes" id="UP000799324">
    <property type="component" value="Unassembled WGS sequence"/>
</dbReference>